<reference evidence="26" key="1">
    <citation type="submission" date="2025-08" db="UniProtKB">
        <authorList>
            <consortium name="Ensembl"/>
        </authorList>
    </citation>
    <scope>IDENTIFICATION</scope>
</reference>
<feature type="domain" description="PH" evidence="23">
    <location>
        <begin position="65"/>
        <end position="158"/>
    </location>
</feature>
<feature type="domain" description="DAGKc" evidence="25">
    <location>
        <begin position="328"/>
        <end position="463"/>
    </location>
</feature>
<dbReference type="PROSITE" id="PS00479">
    <property type="entry name" value="ZF_DAG_PE_1"/>
    <property type="match status" value="2"/>
</dbReference>
<proteinExistence type="inferred from homology"/>
<dbReference type="EC" id="2.7.1.107" evidence="21"/>
<evidence type="ECO:0000256" key="6">
    <source>
        <dbReference type="ARBA" id="ARBA00022490"/>
    </source>
</evidence>
<dbReference type="InterPro" id="IPR046349">
    <property type="entry name" value="C1-like_sf"/>
</dbReference>
<evidence type="ECO:0000256" key="14">
    <source>
        <dbReference type="ARBA" id="ARBA00022833"/>
    </source>
</evidence>
<dbReference type="InterPro" id="IPR011993">
    <property type="entry name" value="PH-like_dom_sf"/>
</dbReference>
<evidence type="ECO:0000256" key="17">
    <source>
        <dbReference type="ARBA" id="ARBA00023136"/>
    </source>
</evidence>
<dbReference type="GO" id="GO:0008270">
    <property type="term" value="F:zinc ion binding"/>
    <property type="evidence" value="ECO:0007669"/>
    <property type="project" value="UniProtKB-KW"/>
</dbReference>
<dbReference type="InterPro" id="IPR002219">
    <property type="entry name" value="PKC_DAG/PE"/>
</dbReference>
<name>A0A3Q3B011_KRYMA</name>
<dbReference type="PROSITE" id="PS50003">
    <property type="entry name" value="PH_DOMAIN"/>
    <property type="match status" value="1"/>
</dbReference>
<comment type="similarity">
    <text evidence="4 21">Belongs to the eukaryotic diacylglycerol kinase family.</text>
</comment>
<dbReference type="SMART" id="SM00233">
    <property type="entry name" value="PH"/>
    <property type="match status" value="1"/>
</dbReference>
<comment type="catalytic activity">
    <reaction evidence="18">
        <text>1,2-di-(9Z-octadecenoyl)-sn-glycerol + ATP = 1,2-di-(9Z-octadecenoyl)-sn-glycero-3-phosphate + ADP + H(+)</text>
        <dbReference type="Rhea" id="RHEA:40327"/>
        <dbReference type="ChEBI" id="CHEBI:15378"/>
        <dbReference type="ChEBI" id="CHEBI:30616"/>
        <dbReference type="ChEBI" id="CHEBI:52333"/>
        <dbReference type="ChEBI" id="CHEBI:74546"/>
        <dbReference type="ChEBI" id="CHEBI:456216"/>
    </reaction>
    <physiologicalReaction direction="left-to-right" evidence="18">
        <dbReference type="Rhea" id="RHEA:40328"/>
    </physiologicalReaction>
</comment>
<protein>
    <recommendedName>
        <fullName evidence="21">Diacylglycerol kinase</fullName>
        <shortName evidence="21">DAG kinase</shortName>
        <ecNumber evidence="21">2.7.1.107</ecNumber>
    </recommendedName>
</protein>
<dbReference type="GO" id="GO:0005524">
    <property type="term" value="F:ATP binding"/>
    <property type="evidence" value="ECO:0007669"/>
    <property type="project" value="UniProtKB-KW"/>
</dbReference>
<keyword evidence="15 21" id="KW-0067">ATP-binding</keyword>
<dbReference type="FunFam" id="3.40.50.10330:FF:000001">
    <property type="entry name" value="Diacylglycerol kinase"/>
    <property type="match status" value="1"/>
</dbReference>
<dbReference type="Proteomes" id="UP000264800">
    <property type="component" value="Unplaced"/>
</dbReference>
<sequence length="1095" mass="121715">MASKLNPNVLYVAGESLGSPQGDSERSENAGEAAEESSDSDGEQEETSHKLIRKVSTSGQMRAKKSVKEGILLKQTSSFQRWKRRYFKLRGRTLYYAKDCKSLIFDEVDLSDASVAETSTKNINNSFTVITPFRKLMLCAESRKEMEDWITALKSVQKWETYEASQFNMEHFSGMHNWYACSHARPTFCNVCREALPGVTSHGLSCEVCKFKAHKRCAVRSTNNCKWTTLASIGNDIIEDEDGVSMPHQWLEGNLPVSAKCVVCDRNCGSVRRLQDWRCLWCKAIVHSSCKEQMGKVCPLGQCRVSIIPPTALNSIDSDGFWKATSASCTSPLLVLVNSKSGDNQGVKFLRKFKQLLNPAQVFDLMNGGPELGLRLFQKFVTFRILVCGGDGSVGWVLSELDKLKLHKQCQLGVLPLGTGNDLARVLGWGGLCDDDAQLLQILEKLERATTKMLDRWSIMTYEVPTSNKITPIVKEDDSHDSPLQVHITQYADSVACHLAKILDSDKHSDVISSAKFLCGTVNDFVAEVGKAYERATENKEEADAMAKKCALLNEKLDSLVKALSEEAEAQVVPAGSSQSQEGSSPSESGGESGSEGKTYRSKEQLMLRANSLKKALRQIIEQAEKVVDEQNRHTQVQRVPSSSSIKRENSEELKDAEPRPGGLSPTSPIVLEKPESLNAVSFSEDSVQCTEKCVMNNYFGIGLDAKISLEFNNKRDEHPKKCSSRTKNMMWYGVLGTKELVQKTYKNLEQRVQLECDGVSISLPSLQGLAVLNIPSYAGGINFWGGTKEDNNFGAPSFDDKKLEVVAVFGSMQMAMSRVINLQHHRIAQCRQVKITILGDEGVPVQVDGEAWIQPPGIVKIVHKNRAQMLTRDRAFESTLKSWEDKRKIDTYRAARPRLNSQQSMEYLTEEECAQVQQLGIVADTLINKIRDAAKTHKLVEQELAHAVNATALVLTEAKLSSLECLSRSTAVEIVNSSKVLQAETRMLLDGKLLLDSPEEEELHLTLNSLSAELNKLDDIHWICPLMQCSEEDSVRSSSKSSGSSMKLKIIPKTKKEKEKLHKQKSNSSLSGRRAIRNTTCVNSSCFRITCNLY</sequence>
<keyword evidence="5" id="KW-1003">Cell membrane</keyword>
<comment type="catalytic activity">
    <reaction evidence="19">
        <text>a 1,2-diacyl-sn-glycerol + ATP = a 1,2-diacyl-sn-glycero-3-phosphate + ADP + H(+)</text>
        <dbReference type="Rhea" id="RHEA:10272"/>
        <dbReference type="ChEBI" id="CHEBI:15378"/>
        <dbReference type="ChEBI" id="CHEBI:17815"/>
        <dbReference type="ChEBI" id="CHEBI:30616"/>
        <dbReference type="ChEBI" id="CHEBI:58608"/>
        <dbReference type="ChEBI" id="CHEBI:456216"/>
        <dbReference type="EC" id="2.7.1.107"/>
    </reaction>
    <physiologicalReaction direction="left-to-right" evidence="19">
        <dbReference type="Rhea" id="RHEA:10273"/>
    </physiologicalReaction>
</comment>
<dbReference type="InterPro" id="IPR017438">
    <property type="entry name" value="ATP-NAD_kinase_N"/>
</dbReference>
<evidence type="ECO:0000256" key="10">
    <source>
        <dbReference type="ARBA" id="ARBA00022737"/>
    </source>
</evidence>
<dbReference type="Gene3D" id="3.40.50.10330">
    <property type="entry name" value="Probable inorganic polyphosphate/atp-NAD kinase, domain 1"/>
    <property type="match status" value="1"/>
</dbReference>
<evidence type="ECO:0000256" key="9">
    <source>
        <dbReference type="ARBA" id="ARBA00022723"/>
    </source>
</evidence>
<dbReference type="GeneTree" id="ENSGT00940000164406"/>
<evidence type="ECO:0000256" key="13">
    <source>
        <dbReference type="ARBA" id="ARBA00022777"/>
    </source>
</evidence>
<dbReference type="InterPro" id="IPR054474">
    <property type="entry name" value="DGKD_4H"/>
</dbReference>
<dbReference type="Pfam" id="PF22944">
    <property type="entry name" value="DGKD_4H"/>
    <property type="match status" value="1"/>
</dbReference>
<dbReference type="SMART" id="SM00109">
    <property type="entry name" value="C1"/>
    <property type="match status" value="2"/>
</dbReference>
<evidence type="ECO:0000256" key="2">
    <source>
        <dbReference type="ARBA" id="ARBA00004496"/>
    </source>
</evidence>
<dbReference type="FunFam" id="2.30.29.30:FF:000060">
    <property type="entry name" value="Diacylglycerol kinase"/>
    <property type="match status" value="1"/>
</dbReference>
<evidence type="ECO:0000256" key="12">
    <source>
        <dbReference type="ARBA" id="ARBA00022771"/>
    </source>
</evidence>
<dbReference type="CDD" id="cd13274">
    <property type="entry name" value="PH_DGK_type2"/>
    <property type="match status" value="1"/>
</dbReference>
<keyword evidence="7" id="KW-0597">Phosphoprotein</keyword>
<feature type="compositionally biased region" description="Acidic residues" evidence="22">
    <location>
        <begin position="33"/>
        <end position="45"/>
    </location>
</feature>
<dbReference type="SUPFAM" id="SSF50729">
    <property type="entry name" value="PH domain-like"/>
    <property type="match status" value="1"/>
</dbReference>
<dbReference type="GO" id="GO:0046486">
    <property type="term" value="P:glycerolipid metabolic process"/>
    <property type="evidence" value="ECO:0007669"/>
    <property type="project" value="UniProtKB-UniPathway"/>
</dbReference>
<feature type="region of interest" description="Disordered" evidence="22">
    <location>
        <begin position="630"/>
        <end position="669"/>
    </location>
</feature>
<accession>A0A3Q3B011</accession>
<keyword evidence="8 21" id="KW-0808">Transferase</keyword>
<keyword evidence="14" id="KW-0862">Zinc</keyword>
<evidence type="ECO:0000256" key="8">
    <source>
        <dbReference type="ARBA" id="ARBA00022679"/>
    </source>
</evidence>
<dbReference type="PANTHER" id="PTHR11255">
    <property type="entry name" value="DIACYLGLYCEROL KINASE"/>
    <property type="match status" value="1"/>
</dbReference>
<keyword evidence="10" id="KW-0677">Repeat</keyword>
<dbReference type="UniPathway" id="UPA00230"/>
<evidence type="ECO:0000256" key="11">
    <source>
        <dbReference type="ARBA" id="ARBA00022741"/>
    </source>
</evidence>
<evidence type="ECO:0000259" key="23">
    <source>
        <dbReference type="PROSITE" id="PS50003"/>
    </source>
</evidence>
<feature type="compositionally biased region" description="Low complexity" evidence="22">
    <location>
        <begin position="1037"/>
        <end position="1050"/>
    </location>
</feature>
<dbReference type="GO" id="GO:0004143">
    <property type="term" value="F:ATP-dependent diacylglycerol kinase activity"/>
    <property type="evidence" value="ECO:0007669"/>
    <property type="project" value="UniProtKB-EC"/>
</dbReference>
<feature type="compositionally biased region" description="Basic and acidic residues" evidence="22">
    <location>
        <begin position="646"/>
        <end position="659"/>
    </location>
</feature>
<keyword evidence="11 21" id="KW-0547">Nucleotide-binding</keyword>
<comment type="pathway">
    <text evidence="3">Lipid metabolism; glycerolipid metabolism.</text>
</comment>
<dbReference type="CDD" id="cd20894">
    <property type="entry name" value="C1_DGKeta_rpt2"/>
    <property type="match status" value="1"/>
</dbReference>
<evidence type="ECO:0000256" key="18">
    <source>
        <dbReference type="ARBA" id="ARBA00023371"/>
    </source>
</evidence>
<dbReference type="STRING" id="37003.ENSKMAP00000017214"/>
<keyword evidence="17" id="KW-0472">Membrane</keyword>
<dbReference type="AlphaFoldDB" id="A0A3Q3B011"/>
<evidence type="ECO:0000256" key="16">
    <source>
        <dbReference type="ARBA" id="ARBA00023098"/>
    </source>
</evidence>
<dbReference type="InterPro" id="IPR016064">
    <property type="entry name" value="NAD/diacylglycerol_kinase_sf"/>
</dbReference>
<dbReference type="FunFam" id="3.30.60.20:FF:000029">
    <property type="entry name" value="Diacylglycerol kinase"/>
    <property type="match status" value="1"/>
</dbReference>
<evidence type="ECO:0000256" key="19">
    <source>
        <dbReference type="ARBA" id="ARBA00023411"/>
    </source>
</evidence>
<dbReference type="PROSITE" id="PS50081">
    <property type="entry name" value="ZF_DAG_PE_2"/>
    <property type="match status" value="2"/>
</dbReference>
<keyword evidence="16" id="KW-0443">Lipid metabolism</keyword>
<keyword evidence="9" id="KW-0479">Metal-binding</keyword>
<feature type="compositionally biased region" description="Polar residues" evidence="22">
    <location>
        <begin position="634"/>
        <end position="645"/>
    </location>
</feature>
<evidence type="ECO:0000256" key="20">
    <source>
        <dbReference type="ARBA" id="ARBA00060536"/>
    </source>
</evidence>
<organism evidence="26 27">
    <name type="scientific">Kryptolebias marmoratus</name>
    <name type="common">Mangrove killifish</name>
    <name type="synonym">Rivulus marmoratus</name>
    <dbReference type="NCBI Taxonomy" id="37003"/>
    <lineage>
        <taxon>Eukaryota</taxon>
        <taxon>Metazoa</taxon>
        <taxon>Chordata</taxon>
        <taxon>Craniata</taxon>
        <taxon>Vertebrata</taxon>
        <taxon>Euteleostomi</taxon>
        <taxon>Actinopterygii</taxon>
        <taxon>Neopterygii</taxon>
        <taxon>Teleostei</taxon>
        <taxon>Neoteleostei</taxon>
        <taxon>Acanthomorphata</taxon>
        <taxon>Ovalentaria</taxon>
        <taxon>Atherinomorphae</taxon>
        <taxon>Cyprinodontiformes</taxon>
        <taxon>Rivulidae</taxon>
        <taxon>Kryptolebias</taxon>
    </lineage>
</organism>
<dbReference type="Gene3D" id="3.30.60.20">
    <property type="match status" value="2"/>
</dbReference>
<evidence type="ECO:0000259" key="24">
    <source>
        <dbReference type="PROSITE" id="PS50081"/>
    </source>
</evidence>
<feature type="region of interest" description="Disordered" evidence="22">
    <location>
        <begin position="1036"/>
        <end position="1072"/>
    </location>
</feature>
<dbReference type="PROSITE" id="PS50146">
    <property type="entry name" value="DAGK"/>
    <property type="match status" value="1"/>
</dbReference>
<dbReference type="Ensembl" id="ENSKMAT00000017451.1">
    <property type="protein sequence ID" value="ENSKMAP00000017214.1"/>
    <property type="gene ID" value="ENSKMAG00000012752.1"/>
</dbReference>
<reference evidence="26" key="2">
    <citation type="submission" date="2025-09" db="UniProtKB">
        <authorList>
            <consortium name="Ensembl"/>
        </authorList>
    </citation>
    <scope>IDENTIFICATION</scope>
</reference>
<dbReference type="SUPFAM" id="SSF57889">
    <property type="entry name" value="Cysteine-rich domain"/>
    <property type="match status" value="2"/>
</dbReference>
<keyword evidence="13 21" id="KW-0418">Kinase</keyword>
<dbReference type="GO" id="GO:0007200">
    <property type="term" value="P:phospholipase C-activating G protein-coupled receptor signaling pathway"/>
    <property type="evidence" value="ECO:0007669"/>
    <property type="project" value="InterPro"/>
</dbReference>
<evidence type="ECO:0000256" key="1">
    <source>
        <dbReference type="ARBA" id="ARBA00004236"/>
    </source>
</evidence>
<dbReference type="InterPro" id="IPR037607">
    <property type="entry name" value="DGK"/>
</dbReference>
<feature type="compositionally biased region" description="Low complexity" evidence="22">
    <location>
        <begin position="576"/>
        <end position="590"/>
    </location>
</feature>
<evidence type="ECO:0000256" key="22">
    <source>
        <dbReference type="SAM" id="MobiDB-lite"/>
    </source>
</evidence>
<comment type="subcellular location">
    <subcellularLocation>
        <location evidence="1">Cell membrane</location>
    </subcellularLocation>
    <subcellularLocation>
        <location evidence="2">Cytoplasm</location>
    </subcellularLocation>
</comment>
<dbReference type="Gene3D" id="2.30.29.30">
    <property type="entry name" value="Pleckstrin-homology domain (PH domain)/Phosphotyrosine-binding domain (PTB)"/>
    <property type="match status" value="1"/>
</dbReference>
<dbReference type="GO" id="GO:0005737">
    <property type="term" value="C:cytoplasm"/>
    <property type="evidence" value="ECO:0007669"/>
    <property type="project" value="UniProtKB-SubCell"/>
</dbReference>
<dbReference type="SMART" id="SM00045">
    <property type="entry name" value="DAGKa"/>
    <property type="match status" value="1"/>
</dbReference>
<keyword evidence="27" id="KW-1185">Reference proteome</keyword>
<feature type="domain" description="Phorbol-ester/DAG-type" evidence="24">
    <location>
        <begin position="175"/>
        <end position="225"/>
    </location>
</feature>
<dbReference type="SUPFAM" id="SSF111331">
    <property type="entry name" value="NAD kinase/diacylglycerol kinase-like"/>
    <property type="match status" value="1"/>
</dbReference>
<evidence type="ECO:0000256" key="15">
    <source>
        <dbReference type="ARBA" id="ARBA00022840"/>
    </source>
</evidence>
<evidence type="ECO:0000256" key="21">
    <source>
        <dbReference type="RuleBase" id="RU361128"/>
    </source>
</evidence>
<dbReference type="Pfam" id="PF00781">
    <property type="entry name" value="DAGK_cat"/>
    <property type="match status" value="1"/>
</dbReference>
<evidence type="ECO:0000259" key="25">
    <source>
        <dbReference type="PROSITE" id="PS50146"/>
    </source>
</evidence>
<evidence type="ECO:0000313" key="26">
    <source>
        <dbReference type="Ensembl" id="ENSKMAP00000017214.1"/>
    </source>
</evidence>
<dbReference type="GO" id="GO:0005886">
    <property type="term" value="C:plasma membrane"/>
    <property type="evidence" value="ECO:0007669"/>
    <property type="project" value="UniProtKB-SubCell"/>
</dbReference>
<comment type="pathway">
    <text evidence="20">Glycerolipid metabolism.</text>
</comment>
<dbReference type="PANTHER" id="PTHR11255:SF33">
    <property type="entry name" value="DIACYLGLYCEROL KINASE KAPPA"/>
    <property type="match status" value="1"/>
</dbReference>
<dbReference type="Pfam" id="PF00609">
    <property type="entry name" value="DAGK_acc"/>
    <property type="match status" value="1"/>
</dbReference>
<evidence type="ECO:0000313" key="27">
    <source>
        <dbReference type="Proteomes" id="UP000264800"/>
    </source>
</evidence>
<dbReference type="InterPro" id="IPR000756">
    <property type="entry name" value="Diacylglycerol_kin_accessory"/>
</dbReference>
<keyword evidence="6" id="KW-0963">Cytoplasm</keyword>
<feature type="region of interest" description="Disordered" evidence="22">
    <location>
        <begin position="571"/>
        <end position="603"/>
    </location>
</feature>
<dbReference type="FunFam" id="2.60.200.40:FF:000001">
    <property type="entry name" value="Diacylglycerol kinase"/>
    <property type="match status" value="1"/>
</dbReference>
<dbReference type="InterPro" id="IPR001206">
    <property type="entry name" value="Diacylglycerol_kinase_cat_dom"/>
</dbReference>
<dbReference type="Pfam" id="PF00169">
    <property type="entry name" value="PH"/>
    <property type="match status" value="1"/>
</dbReference>
<dbReference type="FunFam" id="3.30.60.20:FF:000002">
    <property type="entry name" value="Diacylglycerol kinase"/>
    <property type="match status" value="1"/>
</dbReference>
<evidence type="ECO:0000256" key="4">
    <source>
        <dbReference type="ARBA" id="ARBA00009280"/>
    </source>
</evidence>
<evidence type="ECO:0000256" key="7">
    <source>
        <dbReference type="ARBA" id="ARBA00022553"/>
    </source>
</evidence>
<dbReference type="Gene3D" id="2.60.200.40">
    <property type="match status" value="1"/>
</dbReference>
<feature type="domain" description="Phorbol-ester/DAG-type" evidence="24">
    <location>
        <begin position="247"/>
        <end position="298"/>
    </location>
</feature>
<evidence type="ECO:0000256" key="3">
    <source>
        <dbReference type="ARBA" id="ARBA00005175"/>
    </source>
</evidence>
<evidence type="ECO:0000256" key="5">
    <source>
        <dbReference type="ARBA" id="ARBA00022475"/>
    </source>
</evidence>
<feature type="region of interest" description="Disordered" evidence="22">
    <location>
        <begin position="12"/>
        <end position="61"/>
    </location>
</feature>
<dbReference type="InterPro" id="IPR047480">
    <property type="entry name" value="C1_DGKeta_rpt2"/>
</dbReference>
<dbReference type="SMART" id="SM00046">
    <property type="entry name" value="DAGKc"/>
    <property type="match status" value="1"/>
</dbReference>
<dbReference type="Pfam" id="PF00130">
    <property type="entry name" value="C1_1"/>
    <property type="match status" value="2"/>
</dbReference>
<dbReference type="InterPro" id="IPR001849">
    <property type="entry name" value="PH_domain"/>
</dbReference>
<keyword evidence="12" id="KW-0863">Zinc-finger</keyword>